<reference evidence="2" key="1">
    <citation type="journal article" date="2023" name="Proc. Natl. Acad. Sci. U.S.A.">
        <title>Genomic and structural basis for evolution of tropane alkaloid biosynthesis.</title>
        <authorList>
            <person name="Wanga Y.-J."/>
            <person name="Taina T."/>
            <person name="Yua J.-Y."/>
            <person name="Lia J."/>
            <person name="Xua B."/>
            <person name="Chenc J."/>
            <person name="D'Auriad J.C."/>
            <person name="Huanga J.-P."/>
            <person name="Huanga S.-X."/>
        </authorList>
    </citation>
    <scope>NUCLEOTIDE SEQUENCE [LARGE SCALE GENOMIC DNA]</scope>
    <source>
        <strain evidence="2">cv. KIB-2019</strain>
    </source>
</reference>
<sequence>MKFSGHSQNLPHCFLAVFGVKKRFIFGDYGQLGGSTLISFYGLDELVILDYMANRGFHQMGEVFAREVIVNPNPVAINASEGCLLEWWNISYEILSSRFPEVAQTVNIVPNINPENLTYALNHMGANISNAMASSPVMPSPHLLSSLVPVTCCRIYLLQQT</sequence>
<dbReference type="AlphaFoldDB" id="A0A9Q1LV04"/>
<dbReference type="OrthoDB" id="1304787at2759"/>
<dbReference type="PANTHER" id="PTHR44376">
    <property type="entry name" value="TRANSCRIPTIONAL REGULATOR OF FILAMENTOUS GROWTH FLO8"/>
    <property type="match status" value="1"/>
</dbReference>
<dbReference type="PANTHER" id="PTHR44376:SF8">
    <property type="entry name" value="TRANSCRIPTIONAL COREPRESSOR LEUNIG-LIKE"/>
    <property type="match status" value="1"/>
</dbReference>
<dbReference type="GO" id="GO:0003714">
    <property type="term" value="F:transcription corepressor activity"/>
    <property type="evidence" value="ECO:0007669"/>
    <property type="project" value="InterPro"/>
</dbReference>
<proteinExistence type="predicted"/>
<keyword evidence="2" id="KW-1185">Reference proteome</keyword>
<gene>
    <name evidence="1" type="ORF">K7X08_018094</name>
</gene>
<protein>
    <submittedName>
        <fullName evidence="1">Uncharacterized protein</fullName>
    </submittedName>
</protein>
<accession>A0A9Q1LV04</accession>
<evidence type="ECO:0000313" key="2">
    <source>
        <dbReference type="Proteomes" id="UP001152561"/>
    </source>
</evidence>
<dbReference type="InterPro" id="IPR044716">
    <property type="entry name" value="LEUNIG-like"/>
</dbReference>
<dbReference type="Proteomes" id="UP001152561">
    <property type="component" value="Unassembled WGS sequence"/>
</dbReference>
<dbReference type="EMBL" id="JAJAGQ010000013">
    <property type="protein sequence ID" value="KAJ8545511.1"/>
    <property type="molecule type" value="Genomic_DNA"/>
</dbReference>
<evidence type="ECO:0000313" key="1">
    <source>
        <dbReference type="EMBL" id="KAJ8545511.1"/>
    </source>
</evidence>
<name>A0A9Q1LV04_9SOLA</name>
<organism evidence="1 2">
    <name type="scientific">Anisodus acutangulus</name>
    <dbReference type="NCBI Taxonomy" id="402998"/>
    <lineage>
        <taxon>Eukaryota</taxon>
        <taxon>Viridiplantae</taxon>
        <taxon>Streptophyta</taxon>
        <taxon>Embryophyta</taxon>
        <taxon>Tracheophyta</taxon>
        <taxon>Spermatophyta</taxon>
        <taxon>Magnoliopsida</taxon>
        <taxon>eudicotyledons</taxon>
        <taxon>Gunneridae</taxon>
        <taxon>Pentapetalae</taxon>
        <taxon>asterids</taxon>
        <taxon>lamiids</taxon>
        <taxon>Solanales</taxon>
        <taxon>Solanaceae</taxon>
        <taxon>Solanoideae</taxon>
        <taxon>Hyoscyameae</taxon>
        <taxon>Anisodus</taxon>
    </lineage>
</organism>
<comment type="caution">
    <text evidence="1">The sequence shown here is derived from an EMBL/GenBank/DDBJ whole genome shotgun (WGS) entry which is preliminary data.</text>
</comment>